<dbReference type="InterPro" id="IPR023208">
    <property type="entry name" value="P450R"/>
</dbReference>
<dbReference type="GO" id="GO:0010181">
    <property type="term" value="F:FMN binding"/>
    <property type="evidence" value="ECO:0000318"/>
    <property type="project" value="GO_Central"/>
</dbReference>
<evidence type="ECO:0000256" key="4">
    <source>
        <dbReference type="ARBA" id="ARBA00022643"/>
    </source>
</evidence>
<evidence type="ECO:0000259" key="14">
    <source>
        <dbReference type="PROSITE" id="PS51384"/>
    </source>
</evidence>
<dbReference type="InterPro" id="IPR017938">
    <property type="entry name" value="Riboflavin_synthase-like_b-brl"/>
</dbReference>
<dbReference type="GeneID" id="5889849"/>
<dbReference type="PIRSF" id="PIRSF000208">
    <property type="entry name" value="P450R"/>
    <property type="match status" value="1"/>
</dbReference>
<dbReference type="EMBL" id="CH991547">
    <property type="protein sequence ID" value="EDQ90706.1"/>
    <property type="molecule type" value="Genomic_DNA"/>
</dbReference>
<dbReference type="RefSeq" id="XP_001744757.1">
    <property type="nucleotide sequence ID" value="XM_001744705.1"/>
</dbReference>
<dbReference type="Proteomes" id="UP000001357">
    <property type="component" value="Unassembled WGS sequence"/>
</dbReference>
<dbReference type="InterPro" id="IPR023173">
    <property type="entry name" value="NADPH_Cyt_P450_Rdtase_alpha"/>
</dbReference>
<evidence type="ECO:0000256" key="7">
    <source>
        <dbReference type="ARBA" id="ARBA00022827"/>
    </source>
</evidence>
<dbReference type="SUPFAM" id="SSF63380">
    <property type="entry name" value="Riboflavin synthase domain-like"/>
    <property type="match status" value="1"/>
</dbReference>
<dbReference type="InterPro" id="IPR017927">
    <property type="entry name" value="FAD-bd_FR_type"/>
</dbReference>
<evidence type="ECO:0000313" key="15">
    <source>
        <dbReference type="EMBL" id="EDQ90706.1"/>
    </source>
</evidence>
<dbReference type="InterPro" id="IPR003097">
    <property type="entry name" value="CysJ-like_FAD-binding"/>
</dbReference>
<evidence type="ECO:0000256" key="2">
    <source>
        <dbReference type="ARBA" id="ARBA00001974"/>
    </source>
</evidence>
<keyword evidence="6" id="KW-0256">Endoplasmic reticulum</keyword>
<keyword evidence="9" id="KW-1133">Transmembrane helix</keyword>
<proteinExistence type="predicted"/>
<dbReference type="InterPro" id="IPR029039">
    <property type="entry name" value="Flavoprotein-like_sf"/>
</dbReference>
<feature type="domain" description="FAD-binding FR-type" evidence="14">
    <location>
        <begin position="230"/>
        <end position="465"/>
    </location>
</feature>
<dbReference type="GO" id="GO:0003958">
    <property type="term" value="F:NADPH-hemoprotein reductase activity"/>
    <property type="evidence" value="ECO:0000318"/>
    <property type="project" value="GO_Central"/>
</dbReference>
<keyword evidence="3" id="KW-0285">Flavoprotein</keyword>
<dbReference type="Gene3D" id="1.20.990.10">
    <property type="entry name" value="NADPH-cytochrome p450 Reductase, Chain A, domain 3"/>
    <property type="match status" value="1"/>
</dbReference>
<evidence type="ECO:0000259" key="13">
    <source>
        <dbReference type="PROSITE" id="PS50902"/>
    </source>
</evidence>
<sequence length="622" mass="70902">MTPREPGSSFFNSNDDDFVAKMKEAEAQIVIFYGSQTGTAEDFAMRLAGEAKRYGIKALVIDPQDADMTQLSELSTIENAVALFCLATYGEGEPTDNAQAFHDLLEEKTEEENDWLENVNYAVFGLGNKTYEHFNAMATFVDDKLKAGGGRRLIDVGMGDDDVNLEEDFLEWKDLLWSAVCELMGKDANAISASFRTYQLVPVDERKKVFTGEPAIANSFKHQRPPYSQKNPFLAPIRVRRELYKDEGRSCLHIELDISGSGIRYTAGDHAAVYPTNNASLVQAVAERLQVPLDDIFQLQAVDTFTRKSTPFPCPCTYRTALSHYVELTHTPSLNIIAEMVQYAKDEQQKERLAFLCSKQGRSEYNKHIHNRHLTILDVLAEFSSVEMPIDHLLELLPRMQPRYYSISSSSKTNPDRIHMTVAIVTYKNGADTTVEGVATTWFCRLALDTDRVPMFVRRSTFRLPRKPKVPMIMIGPGTGVAPFRGFIQERLFLMQDSEEQFGETHLFFGCQNESKHFMYRDEFEDAVMKKALSGLHTAFSRDQATKVYVQHRLRERKEDVWRVLQAGGHLYICGDAKYMAQDVRKAIIEILVEMGDKTQQQALQFLKTMEEKHRFQQDVWS</sequence>
<organism evidence="15 16">
    <name type="scientific">Monosiga brevicollis</name>
    <name type="common">Choanoflagellate</name>
    <dbReference type="NCBI Taxonomy" id="81824"/>
    <lineage>
        <taxon>Eukaryota</taxon>
        <taxon>Choanoflagellata</taxon>
        <taxon>Craspedida</taxon>
        <taxon>Salpingoecidae</taxon>
        <taxon>Monosiga</taxon>
    </lineage>
</organism>
<feature type="domain" description="Flavodoxin-like" evidence="13">
    <location>
        <begin position="29"/>
        <end position="177"/>
    </location>
</feature>
<keyword evidence="8" id="KW-0521">NADP</keyword>
<reference evidence="15 16" key="1">
    <citation type="journal article" date="2008" name="Nature">
        <title>The genome of the choanoflagellate Monosiga brevicollis and the origin of metazoans.</title>
        <authorList>
            <consortium name="JGI Sequencing"/>
            <person name="King N."/>
            <person name="Westbrook M.J."/>
            <person name="Young S.L."/>
            <person name="Kuo A."/>
            <person name="Abedin M."/>
            <person name="Chapman J."/>
            <person name="Fairclough S."/>
            <person name="Hellsten U."/>
            <person name="Isogai Y."/>
            <person name="Letunic I."/>
            <person name="Marr M."/>
            <person name="Pincus D."/>
            <person name="Putnam N."/>
            <person name="Rokas A."/>
            <person name="Wright K.J."/>
            <person name="Zuzow R."/>
            <person name="Dirks W."/>
            <person name="Good M."/>
            <person name="Goodstein D."/>
            <person name="Lemons D."/>
            <person name="Li W."/>
            <person name="Lyons J.B."/>
            <person name="Morris A."/>
            <person name="Nichols S."/>
            <person name="Richter D.J."/>
            <person name="Salamov A."/>
            <person name="Bork P."/>
            <person name="Lim W.A."/>
            <person name="Manning G."/>
            <person name="Miller W.T."/>
            <person name="McGinnis W."/>
            <person name="Shapiro H."/>
            <person name="Tjian R."/>
            <person name="Grigoriev I.V."/>
            <person name="Rokhsar D."/>
        </authorList>
    </citation>
    <scope>NUCLEOTIDE SEQUENCE [LARGE SCALE GENOMIC DNA]</scope>
    <source>
        <strain evidence="16">MX1 / ATCC 50154</strain>
    </source>
</reference>
<evidence type="ECO:0000256" key="6">
    <source>
        <dbReference type="ARBA" id="ARBA00022824"/>
    </source>
</evidence>
<dbReference type="Pfam" id="PF00175">
    <property type="entry name" value="NAD_binding_1"/>
    <property type="match status" value="1"/>
</dbReference>
<evidence type="ECO:0000256" key="5">
    <source>
        <dbReference type="ARBA" id="ARBA00022692"/>
    </source>
</evidence>
<dbReference type="InterPro" id="IPR039261">
    <property type="entry name" value="FNR_nucleotide-bd"/>
</dbReference>
<dbReference type="PRINTS" id="PR00371">
    <property type="entry name" value="FPNCR"/>
</dbReference>
<dbReference type="InterPro" id="IPR001709">
    <property type="entry name" value="Flavoprot_Pyr_Nucl_cyt_Rdtase"/>
</dbReference>
<keyword evidence="11" id="KW-0472">Membrane</keyword>
<protein>
    <recommendedName>
        <fullName evidence="12">NADPH--hemoprotein reductase</fullName>
        <ecNumber evidence="12">1.6.2.4</ecNumber>
    </recommendedName>
</protein>
<evidence type="ECO:0000256" key="12">
    <source>
        <dbReference type="ARBA" id="ARBA00023797"/>
    </source>
</evidence>
<comment type="cofactor">
    <cofactor evidence="2">
        <name>FAD</name>
        <dbReference type="ChEBI" id="CHEBI:57692"/>
    </cofactor>
</comment>
<dbReference type="InterPro" id="IPR008254">
    <property type="entry name" value="Flavodoxin/NO_synth"/>
</dbReference>
<dbReference type="PROSITE" id="PS50902">
    <property type="entry name" value="FLAVODOXIN_LIKE"/>
    <property type="match status" value="1"/>
</dbReference>
<dbReference type="SUPFAM" id="SSF52218">
    <property type="entry name" value="Flavoproteins"/>
    <property type="match status" value="1"/>
</dbReference>
<dbReference type="STRING" id="81824.A9UW49"/>
<dbReference type="Gene3D" id="3.40.50.80">
    <property type="entry name" value="Nucleotide-binding domain of ferredoxin-NADP reductase (FNR) module"/>
    <property type="match status" value="1"/>
</dbReference>
<evidence type="ECO:0000256" key="9">
    <source>
        <dbReference type="ARBA" id="ARBA00022989"/>
    </source>
</evidence>
<dbReference type="InParanoid" id="A9UW49"/>
<dbReference type="CDD" id="cd06204">
    <property type="entry name" value="CYPOR"/>
    <property type="match status" value="1"/>
</dbReference>
<dbReference type="Pfam" id="PF00258">
    <property type="entry name" value="Flavodoxin_1"/>
    <property type="match status" value="1"/>
</dbReference>
<keyword evidence="16" id="KW-1185">Reference proteome</keyword>
<keyword evidence="4" id="KW-0288">FMN</keyword>
<dbReference type="EC" id="1.6.2.4" evidence="12"/>
<dbReference type="eggNOG" id="KOG1158">
    <property type="taxonomic scope" value="Eukaryota"/>
</dbReference>
<dbReference type="GO" id="GO:0005829">
    <property type="term" value="C:cytosol"/>
    <property type="evidence" value="ECO:0000318"/>
    <property type="project" value="GO_Central"/>
</dbReference>
<dbReference type="PROSITE" id="PS51384">
    <property type="entry name" value="FAD_FR"/>
    <property type="match status" value="1"/>
</dbReference>
<evidence type="ECO:0000313" key="16">
    <source>
        <dbReference type="Proteomes" id="UP000001357"/>
    </source>
</evidence>
<dbReference type="Gene3D" id="2.40.30.10">
    <property type="entry name" value="Translation factors"/>
    <property type="match status" value="1"/>
</dbReference>
<dbReference type="PRINTS" id="PR00369">
    <property type="entry name" value="FLAVODOXIN"/>
</dbReference>
<dbReference type="PANTHER" id="PTHR19384">
    <property type="entry name" value="NITRIC OXIDE SYNTHASE-RELATED"/>
    <property type="match status" value="1"/>
</dbReference>
<dbReference type="SUPFAM" id="SSF52343">
    <property type="entry name" value="Ferredoxin reductase-like, C-terminal NADP-linked domain"/>
    <property type="match status" value="1"/>
</dbReference>
<evidence type="ECO:0000256" key="8">
    <source>
        <dbReference type="ARBA" id="ARBA00022857"/>
    </source>
</evidence>
<evidence type="ECO:0000256" key="3">
    <source>
        <dbReference type="ARBA" id="ARBA00022630"/>
    </source>
</evidence>
<dbReference type="AlphaFoldDB" id="A9UW49"/>
<name>A9UW49_MONBE</name>
<dbReference type="KEGG" id="mbr:MONBRDRAFT_16143"/>
<dbReference type="Pfam" id="PF00667">
    <property type="entry name" value="FAD_binding_1"/>
    <property type="match status" value="1"/>
</dbReference>
<dbReference type="FunFam" id="3.40.50.80:FF:000001">
    <property type="entry name" value="NADPH--cytochrome P450 reductase 1"/>
    <property type="match status" value="1"/>
</dbReference>
<dbReference type="InterPro" id="IPR001433">
    <property type="entry name" value="OxRdtase_FAD/NAD-bd"/>
</dbReference>
<evidence type="ECO:0000256" key="1">
    <source>
        <dbReference type="ARBA" id="ARBA00001917"/>
    </source>
</evidence>
<dbReference type="PANTHER" id="PTHR19384:SF17">
    <property type="entry name" value="NADPH--CYTOCHROME P450 REDUCTASE"/>
    <property type="match status" value="1"/>
</dbReference>
<comment type="cofactor">
    <cofactor evidence="1">
        <name>FMN</name>
        <dbReference type="ChEBI" id="CHEBI:58210"/>
    </cofactor>
</comment>
<dbReference type="GO" id="GO:0050660">
    <property type="term" value="F:flavin adenine dinucleotide binding"/>
    <property type="evidence" value="ECO:0000318"/>
    <property type="project" value="GO_Central"/>
</dbReference>
<dbReference type="Gene3D" id="3.40.50.360">
    <property type="match status" value="1"/>
</dbReference>
<dbReference type="FunFam" id="1.20.990.10:FF:000001">
    <property type="entry name" value="NADPH--cytochrome P450 reductase"/>
    <property type="match status" value="1"/>
</dbReference>
<accession>A9UW49</accession>
<dbReference type="FunFam" id="3.40.50.360:FF:000036">
    <property type="entry name" value="NADPH--cytochrome P450 reductase"/>
    <property type="match status" value="1"/>
</dbReference>
<dbReference type="OMA" id="QKRYQRD"/>
<keyword evidence="5" id="KW-0812">Transmembrane</keyword>
<evidence type="ECO:0000256" key="11">
    <source>
        <dbReference type="ARBA" id="ARBA00023136"/>
    </source>
</evidence>
<evidence type="ECO:0000256" key="10">
    <source>
        <dbReference type="ARBA" id="ARBA00023002"/>
    </source>
</evidence>
<dbReference type="InterPro" id="IPR001094">
    <property type="entry name" value="Flavdoxin-like"/>
</dbReference>
<dbReference type="FunCoup" id="A9UW49">
    <property type="interactions" value="1389"/>
</dbReference>
<gene>
    <name evidence="15" type="ORF">MONBRDRAFT_16143</name>
</gene>
<keyword evidence="10" id="KW-0560">Oxidoreductase</keyword>
<keyword evidence="7" id="KW-0274">FAD</keyword>